<feature type="domain" description="Ig-like" evidence="4">
    <location>
        <begin position="5"/>
        <end position="119"/>
    </location>
</feature>
<gene>
    <name evidence="5" type="ORF">GDO54_004056</name>
</gene>
<comment type="caution">
    <text evidence="5">The sequence shown here is derived from an EMBL/GenBank/DDBJ whole genome shotgun (WGS) entry which is preliminary data.</text>
</comment>
<dbReference type="Pfam" id="PF07686">
    <property type="entry name" value="V-set"/>
    <property type="match status" value="1"/>
</dbReference>
<dbReference type="InterPro" id="IPR007110">
    <property type="entry name" value="Ig-like_dom"/>
</dbReference>
<dbReference type="Proteomes" id="UP001181693">
    <property type="component" value="Unassembled WGS sequence"/>
</dbReference>
<accession>A0AAV2ZQF1</accession>
<name>A0AAV2ZQF1_PYXAD</name>
<dbReference type="PANTHER" id="PTHR23268">
    <property type="entry name" value="T-CELL RECEPTOR BETA CHAIN"/>
    <property type="match status" value="1"/>
</dbReference>
<evidence type="ECO:0000259" key="4">
    <source>
        <dbReference type="PROSITE" id="PS50835"/>
    </source>
</evidence>
<keyword evidence="2" id="KW-0391">Immunity</keyword>
<keyword evidence="1 3" id="KW-0732">Signal</keyword>
<proteinExistence type="predicted"/>
<dbReference type="PANTHER" id="PTHR23268:SF117">
    <property type="entry name" value="T CELL RECEPTOR BETA VARIABLE 29-1"/>
    <property type="match status" value="1"/>
</dbReference>
<dbReference type="PROSITE" id="PS50835">
    <property type="entry name" value="IG_LIKE"/>
    <property type="match status" value="1"/>
</dbReference>
<dbReference type="SUPFAM" id="SSF48726">
    <property type="entry name" value="Immunoglobulin"/>
    <property type="match status" value="1"/>
</dbReference>
<dbReference type="GO" id="GO:0002376">
    <property type="term" value="P:immune system process"/>
    <property type="evidence" value="ECO:0007669"/>
    <property type="project" value="UniProtKB-KW"/>
</dbReference>
<dbReference type="InterPro" id="IPR050413">
    <property type="entry name" value="TCR_beta_variable"/>
</dbReference>
<dbReference type="Gene3D" id="2.60.40.10">
    <property type="entry name" value="Immunoglobulins"/>
    <property type="match status" value="1"/>
</dbReference>
<reference evidence="5" key="1">
    <citation type="thesis" date="2020" institute="ProQuest LLC" country="789 East Eisenhower Parkway, Ann Arbor, MI, USA">
        <title>Comparative Genomics and Chromosome Evolution.</title>
        <authorList>
            <person name="Mudd A.B."/>
        </authorList>
    </citation>
    <scope>NUCLEOTIDE SEQUENCE</scope>
    <source>
        <strain evidence="5">1538</strain>
        <tissue evidence="5">Blood</tissue>
    </source>
</reference>
<protein>
    <recommendedName>
        <fullName evidence="4">Ig-like domain-containing protein</fullName>
    </recommendedName>
</protein>
<evidence type="ECO:0000256" key="1">
    <source>
        <dbReference type="ARBA" id="ARBA00022729"/>
    </source>
</evidence>
<feature type="signal peptide" evidence="3">
    <location>
        <begin position="1"/>
        <end position="18"/>
    </location>
</feature>
<dbReference type="InterPro" id="IPR013106">
    <property type="entry name" value="Ig_V-set"/>
</dbReference>
<evidence type="ECO:0000256" key="3">
    <source>
        <dbReference type="SAM" id="SignalP"/>
    </source>
</evidence>
<sequence>MLLIPRLSIFCIFTSCIAQQLTIFQDPPLIVKQAGQEALIDCEQKTTDHDQMYWYHQERGQGLKLIDYMIRGQKDPTEGNNKDIYEIGRTKGDKHIFLKVKSVKAQNQGLYFCASSDAQ</sequence>
<dbReference type="GO" id="GO:0005886">
    <property type="term" value="C:plasma membrane"/>
    <property type="evidence" value="ECO:0007669"/>
    <property type="project" value="TreeGrafter"/>
</dbReference>
<evidence type="ECO:0000256" key="2">
    <source>
        <dbReference type="ARBA" id="ARBA00022859"/>
    </source>
</evidence>
<dbReference type="EMBL" id="DYDO01000012">
    <property type="protein sequence ID" value="DBA14765.1"/>
    <property type="molecule type" value="Genomic_DNA"/>
</dbReference>
<dbReference type="AlphaFoldDB" id="A0AAV2ZQF1"/>
<dbReference type="GO" id="GO:0007166">
    <property type="term" value="P:cell surface receptor signaling pathway"/>
    <property type="evidence" value="ECO:0007669"/>
    <property type="project" value="TreeGrafter"/>
</dbReference>
<evidence type="ECO:0000313" key="5">
    <source>
        <dbReference type="EMBL" id="DBA14765.1"/>
    </source>
</evidence>
<evidence type="ECO:0000313" key="6">
    <source>
        <dbReference type="Proteomes" id="UP001181693"/>
    </source>
</evidence>
<dbReference type="InterPro" id="IPR036179">
    <property type="entry name" value="Ig-like_dom_sf"/>
</dbReference>
<keyword evidence="6" id="KW-1185">Reference proteome</keyword>
<dbReference type="InterPro" id="IPR013783">
    <property type="entry name" value="Ig-like_fold"/>
</dbReference>
<feature type="chain" id="PRO_5043943298" description="Ig-like domain-containing protein" evidence="3">
    <location>
        <begin position="19"/>
        <end position="119"/>
    </location>
</feature>
<organism evidence="5 6">
    <name type="scientific">Pyxicephalus adspersus</name>
    <name type="common">African bullfrog</name>
    <dbReference type="NCBI Taxonomy" id="30357"/>
    <lineage>
        <taxon>Eukaryota</taxon>
        <taxon>Metazoa</taxon>
        <taxon>Chordata</taxon>
        <taxon>Craniata</taxon>
        <taxon>Vertebrata</taxon>
        <taxon>Euteleostomi</taxon>
        <taxon>Amphibia</taxon>
        <taxon>Batrachia</taxon>
        <taxon>Anura</taxon>
        <taxon>Neobatrachia</taxon>
        <taxon>Ranoidea</taxon>
        <taxon>Pyxicephalidae</taxon>
        <taxon>Pyxicephalinae</taxon>
        <taxon>Pyxicephalus</taxon>
    </lineage>
</organism>